<evidence type="ECO:0000256" key="6">
    <source>
        <dbReference type="ARBA" id="ARBA00022679"/>
    </source>
</evidence>
<dbReference type="PRINTS" id="PR00107">
    <property type="entry name" value="PHOSPHOCPHPR"/>
</dbReference>
<comment type="caution">
    <text evidence="9">The sequence shown here is derived from an EMBL/GenBank/DDBJ whole genome shotgun (WGS) entry which is preliminary data.</text>
</comment>
<dbReference type="PROSITE" id="PS00369">
    <property type="entry name" value="PTS_HPR_HIS"/>
    <property type="match status" value="1"/>
</dbReference>
<protein>
    <recommendedName>
        <fullName evidence="8">HPr domain-containing protein</fullName>
    </recommendedName>
</protein>
<evidence type="ECO:0000256" key="3">
    <source>
        <dbReference type="ARBA" id="ARBA00022490"/>
    </source>
</evidence>
<reference evidence="9 10" key="1">
    <citation type="submission" date="2016-12" db="EMBL/GenBank/DDBJ databases">
        <title>Izhakiella australiana sp. nov. of genus Izhakiella isolated from Australian desert.</title>
        <authorList>
            <person name="Ji M."/>
        </authorList>
    </citation>
    <scope>NUCLEOTIDE SEQUENCE [LARGE SCALE GENOMIC DNA]</scope>
    <source>
        <strain evidence="9 10">D4N98</strain>
    </source>
</reference>
<keyword evidence="10" id="KW-1185">Reference proteome</keyword>
<dbReference type="InterPro" id="IPR001020">
    <property type="entry name" value="PTS_HPr_His_P_site"/>
</dbReference>
<dbReference type="GO" id="GO:0005886">
    <property type="term" value="C:plasma membrane"/>
    <property type="evidence" value="ECO:0007669"/>
    <property type="project" value="TreeGrafter"/>
</dbReference>
<feature type="domain" description="HPr" evidence="8">
    <location>
        <begin position="1"/>
        <end position="93"/>
    </location>
</feature>
<dbReference type="PANTHER" id="PTHR30181">
    <property type="entry name" value="MANNITOL PERMEASE IIC COMPONENT"/>
    <property type="match status" value="1"/>
</dbReference>
<dbReference type="EMBL" id="MRUL01000018">
    <property type="protein sequence ID" value="OON37997.1"/>
    <property type="molecule type" value="Genomic_DNA"/>
</dbReference>
<evidence type="ECO:0000313" key="9">
    <source>
        <dbReference type="EMBL" id="OON37997.1"/>
    </source>
</evidence>
<keyword evidence="3" id="KW-0963">Cytoplasm</keyword>
<dbReference type="InterPro" id="IPR035895">
    <property type="entry name" value="HPr-like_sf"/>
</dbReference>
<evidence type="ECO:0000313" key="10">
    <source>
        <dbReference type="Proteomes" id="UP000190667"/>
    </source>
</evidence>
<evidence type="ECO:0000256" key="1">
    <source>
        <dbReference type="ARBA" id="ARBA00004496"/>
    </source>
</evidence>
<name>A0A1S8YGM2_9GAMM</name>
<comment type="subcellular location">
    <subcellularLocation>
        <location evidence="1">Cytoplasm</location>
    </subcellularLocation>
</comment>
<dbReference type="PANTHER" id="PTHR30181:SF2">
    <property type="entry name" value="PTS SYSTEM MANNITOL-SPECIFIC EIICBA COMPONENT"/>
    <property type="match status" value="1"/>
</dbReference>
<dbReference type="PROSITE" id="PS51350">
    <property type="entry name" value="PTS_HPR_DOM"/>
    <property type="match status" value="1"/>
</dbReference>
<keyword evidence="5" id="KW-0762">Sugar transport</keyword>
<keyword evidence="4" id="KW-0597">Phosphoprotein</keyword>
<dbReference type="PROSITE" id="PS00589">
    <property type="entry name" value="PTS_HPR_SER"/>
    <property type="match status" value="1"/>
</dbReference>
<dbReference type="OrthoDB" id="6630731at2"/>
<dbReference type="NCBIfam" id="TIGR01003">
    <property type="entry name" value="PTS_HPr_family"/>
    <property type="match status" value="1"/>
</dbReference>
<dbReference type="AlphaFoldDB" id="A0A1S8YGM2"/>
<evidence type="ECO:0000259" key="8">
    <source>
        <dbReference type="PROSITE" id="PS51350"/>
    </source>
</evidence>
<evidence type="ECO:0000256" key="7">
    <source>
        <dbReference type="ARBA" id="ARBA00022683"/>
    </source>
</evidence>
<dbReference type="Pfam" id="PF00381">
    <property type="entry name" value="PTS-HPr"/>
    <property type="match status" value="1"/>
</dbReference>
<dbReference type="Gene3D" id="3.30.1340.10">
    <property type="entry name" value="HPr-like"/>
    <property type="match status" value="1"/>
</dbReference>
<dbReference type="Proteomes" id="UP000190667">
    <property type="component" value="Unassembled WGS sequence"/>
</dbReference>
<keyword evidence="6" id="KW-0808">Transferase</keyword>
<evidence type="ECO:0000256" key="4">
    <source>
        <dbReference type="ARBA" id="ARBA00022553"/>
    </source>
</evidence>
<organism evidence="9 10">
    <name type="scientific">Izhakiella australiensis</name>
    <dbReference type="NCBI Taxonomy" id="1926881"/>
    <lineage>
        <taxon>Bacteria</taxon>
        <taxon>Pseudomonadati</taxon>
        <taxon>Pseudomonadota</taxon>
        <taxon>Gammaproteobacteria</taxon>
        <taxon>Enterobacterales</taxon>
        <taxon>Erwiniaceae</taxon>
        <taxon>Izhakiella</taxon>
    </lineage>
</organism>
<dbReference type="STRING" id="1926881.BTJ39_19490"/>
<proteinExistence type="predicted"/>
<dbReference type="InterPro" id="IPR002114">
    <property type="entry name" value="PTS_HPr_Ser_P_site"/>
</dbReference>
<keyword evidence="2" id="KW-0813">Transport</keyword>
<keyword evidence="7" id="KW-0598">Phosphotransferase system</keyword>
<evidence type="ECO:0000256" key="5">
    <source>
        <dbReference type="ARBA" id="ARBA00022597"/>
    </source>
</evidence>
<dbReference type="InterPro" id="IPR050893">
    <property type="entry name" value="Sugar_PTS"/>
</dbReference>
<dbReference type="InterPro" id="IPR000032">
    <property type="entry name" value="HPr-like"/>
</dbReference>
<dbReference type="SUPFAM" id="SSF55594">
    <property type="entry name" value="HPr-like"/>
    <property type="match status" value="1"/>
</dbReference>
<gene>
    <name evidence="9" type="ORF">BTJ39_19490</name>
</gene>
<dbReference type="GO" id="GO:0090563">
    <property type="term" value="F:protein-phosphocysteine-sugar phosphotransferase activity"/>
    <property type="evidence" value="ECO:0007669"/>
    <property type="project" value="TreeGrafter"/>
</dbReference>
<dbReference type="CDD" id="cd00367">
    <property type="entry name" value="PTS-HPr_like"/>
    <property type="match status" value="1"/>
</dbReference>
<accession>A0A1S8YGM2</accession>
<evidence type="ECO:0000256" key="2">
    <source>
        <dbReference type="ARBA" id="ARBA00022448"/>
    </source>
</evidence>
<dbReference type="GO" id="GO:0005737">
    <property type="term" value="C:cytoplasm"/>
    <property type="evidence" value="ECO:0007669"/>
    <property type="project" value="UniProtKB-SubCell"/>
</dbReference>
<sequence length="93" mass="9858">MSEEITIELAIRNEHGLHARPAAVLVKLIKSFQSDIMVSNLDGSGQAVNGRSMMKLVSLGVKKGHRLRFSVTGEDADAAVAALRSEIASGLGE</sequence>
<dbReference type="GO" id="GO:0009401">
    <property type="term" value="P:phosphoenolpyruvate-dependent sugar phosphotransferase system"/>
    <property type="evidence" value="ECO:0007669"/>
    <property type="project" value="UniProtKB-KW"/>
</dbReference>